<dbReference type="PANTHER" id="PTHR35936">
    <property type="entry name" value="MEMBRANE-BOUND LYTIC MUREIN TRANSGLYCOSYLASE F"/>
    <property type="match status" value="1"/>
</dbReference>
<dbReference type="PROSITE" id="PS51257">
    <property type="entry name" value="PROKAR_LIPOPROTEIN"/>
    <property type="match status" value="1"/>
</dbReference>
<sequence length="262" mass="27730">MMKKMLTVLAVSTVLLVLVACAKKQDGSEAEQGGGSADGPRVIRVATDATWPPMEYVNDQKEIVGFDIDVFKAAAKAAGFQIEVQNAAWDGIFAGLGNGSYEAVISSVTITEERKQAMDFSIPYINAGQVLIVRNETNDVTALSDLVGSEVGAQIGTTGALAVQGVDGVNLKTYDELGLAIADLANGKLEGVVADTPIAADFALNNAEYKDILKIVGDPFTEEYYGIAVKKDNGEVLGLINKGLESIKASGELDQLIQKWLK</sequence>
<protein>
    <submittedName>
        <fullName evidence="8">Basic amino acid ABC transporter substrate-binding protein</fullName>
    </submittedName>
</protein>
<evidence type="ECO:0000256" key="1">
    <source>
        <dbReference type="ARBA" id="ARBA00004196"/>
    </source>
</evidence>
<dbReference type="InterPro" id="IPR018313">
    <property type="entry name" value="SBP_3_CS"/>
</dbReference>
<reference evidence="8 9" key="1">
    <citation type="submission" date="2023-04" db="EMBL/GenBank/DDBJ databases">
        <title>Spirochaete genome identified in red abalone sample constitutes a novel genus.</title>
        <authorList>
            <person name="Sharma S.P."/>
            <person name="Purcell C.M."/>
            <person name="Hyde J.R."/>
            <person name="Severin A.J."/>
        </authorList>
    </citation>
    <scope>NUCLEOTIDE SEQUENCE [LARGE SCALE GENOMIC DNA]</scope>
    <source>
        <strain evidence="8 9">SP-2023</strain>
    </source>
</reference>
<evidence type="ECO:0000256" key="3">
    <source>
        <dbReference type="ARBA" id="ARBA00022729"/>
    </source>
</evidence>
<name>A0ABY8MIQ3_9SPIO</name>
<evidence type="ECO:0000256" key="5">
    <source>
        <dbReference type="SAM" id="SignalP"/>
    </source>
</evidence>
<feature type="domain" description="Solute-binding protein family 3/N-terminal" evidence="6">
    <location>
        <begin position="42"/>
        <end position="262"/>
    </location>
</feature>
<evidence type="ECO:0000313" key="8">
    <source>
        <dbReference type="EMBL" id="WGK69897.1"/>
    </source>
</evidence>
<evidence type="ECO:0000313" key="9">
    <source>
        <dbReference type="Proteomes" id="UP001228690"/>
    </source>
</evidence>
<proteinExistence type="inferred from homology"/>
<evidence type="ECO:0000259" key="7">
    <source>
        <dbReference type="SMART" id="SM00079"/>
    </source>
</evidence>
<dbReference type="CDD" id="cd13624">
    <property type="entry name" value="PBP2_Arg_Lys_His"/>
    <property type="match status" value="1"/>
</dbReference>
<dbReference type="PROSITE" id="PS01039">
    <property type="entry name" value="SBP_BACTERIAL_3"/>
    <property type="match status" value="1"/>
</dbReference>
<dbReference type="Gene3D" id="3.40.190.10">
    <property type="entry name" value="Periplasmic binding protein-like II"/>
    <property type="match status" value="2"/>
</dbReference>
<comment type="similarity">
    <text evidence="2 4">Belongs to the bacterial solute-binding protein 3 family.</text>
</comment>
<dbReference type="InterPro" id="IPR001638">
    <property type="entry name" value="Solute-binding_3/MltF_N"/>
</dbReference>
<evidence type="ECO:0000259" key="6">
    <source>
        <dbReference type="SMART" id="SM00062"/>
    </source>
</evidence>
<feature type="domain" description="Ionotropic glutamate receptor C-terminal" evidence="7">
    <location>
        <begin position="42"/>
        <end position="262"/>
    </location>
</feature>
<feature type="chain" id="PRO_5046133885" evidence="5">
    <location>
        <begin position="23"/>
        <end position="262"/>
    </location>
</feature>
<dbReference type="PANTHER" id="PTHR35936:SF17">
    <property type="entry name" value="ARGININE-BINDING EXTRACELLULAR PROTEIN ARTP"/>
    <property type="match status" value="1"/>
</dbReference>
<dbReference type="InterPro" id="IPR001320">
    <property type="entry name" value="Iontro_rcpt_C"/>
</dbReference>
<dbReference type="RefSeq" id="WP_326928093.1">
    <property type="nucleotide sequence ID" value="NZ_CP123443.1"/>
</dbReference>
<dbReference type="Proteomes" id="UP001228690">
    <property type="component" value="Chromosome"/>
</dbReference>
<dbReference type="EMBL" id="CP123443">
    <property type="protein sequence ID" value="WGK69897.1"/>
    <property type="molecule type" value="Genomic_DNA"/>
</dbReference>
<dbReference type="SMART" id="SM00079">
    <property type="entry name" value="PBPe"/>
    <property type="match status" value="1"/>
</dbReference>
<comment type="subcellular location">
    <subcellularLocation>
        <location evidence="1">Cell envelope</location>
    </subcellularLocation>
</comment>
<evidence type="ECO:0000256" key="4">
    <source>
        <dbReference type="RuleBase" id="RU003744"/>
    </source>
</evidence>
<dbReference type="SMART" id="SM00062">
    <property type="entry name" value="PBPb"/>
    <property type="match status" value="1"/>
</dbReference>
<keyword evidence="3 5" id="KW-0732">Signal</keyword>
<evidence type="ECO:0000256" key="2">
    <source>
        <dbReference type="ARBA" id="ARBA00010333"/>
    </source>
</evidence>
<gene>
    <name evidence="8" type="ORF">P0082_03295</name>
</gene>
<keyword evidence="9" id="KW-1185">Reference proteome</keyword>
<accession>A0ABY8MIQ3</accession>
<organism evidence="8 9">
    <name type="scientific">Candidatus Haliotispira prima</name>
    <dbReference type="NCBI Taxonomy" id="3034016"/>
    <lineage>
        <taxon>Bacteria</taxon>
        <taxon>Pseudomonadati</taxon>
        <taxon>Spirochaetota</taxon>
        <taxon>Spirochaetia</taxon>
        <taxon>Spirochaetales</taxon>
        <taxon>Spirochaetaceae</taxon>
        <taxon>Candidatus Haliotispira</taxon>
    </lineage>
</organism>
<dbReference type="Pfam" id="PF00497">
    <property type="entry name" value="SBP_bac_3"/>
    <property type="match status" value="1"/>
</dbReference>
<feature type="signal peptide" evidence="5">
    <location>
        <begin position="1"/>
        <end position="22"/>
    </location>
</feature>
<dbReference type="SUPFAM" id="SSF53850">
    <property type="entry name" value="Periplasmic binding protein-like II"/>
    <property type="match status" value="1"/>
</dbReference>